<gene>
    <name evidence="1" type="ORF">BCR38DRAFT_105353</name>
</gene>
<protein>
    <submittedName>
        <fullName evidence="1">Uncharacterized protein</fullName>
    </submittedName>
</protein>
<evidence type="ECO:0000313" key="2">
    <source>
        <dbReference type="Proteomes" id="UP000193689"/>
    </source>
</evidence>
<evidence type="ECO:0000313" key="1">
    <source>
        <dbReference type="EMBL" id="ORY70378.1"/>
    </source>
</evidence>
<dbReference type="GeneID" id="63769540"/>
<sequence>MHPKASKTCDIGAYKTEKKSFVTWCLPWGFLAFRFRASAVLWPVVAAADGCITTFQIPASHYPYQPRRILRSPSGDFRPSSGPMKLGHLHGPPENSSSLYRQQAALFLRTTDGILISDWSVSTTVNVDEHGYEQHASPWLTRDNSACQKLLRHTSPGTLRSRNLFFVFAGYLWSMAHRGYFRRGSVVSRVSRATHLSSQKLKTKQLWRKLSA</sequence>
<organism evidence="1 2">
    <name type="scientific">Pseudomassariella vexata</name>
    <dbReference type="NCBI Taxonomy" id="1141098"/>
    <lineage>
        <taxon>Eukaryota</taxon>
        <taxon>Fungi</taxon>
        <taxon>Dikarya</taxon>
        <taxon>Ascomycota</taxon>
        <taxon>Pezizomycotina</taxon>
        <taxon>Sordariomycetes</taxon>
        <taxon>Xylariomycetidae</taxon>
        <taxon>Amphisphaeriales</taxon>
        <taxon>Pseudomassariaceae</taxon>
        <taxon>Pseudomassariella</taxon>
    </lineage>
</organism>
<reference evidence="1 2" key="1">
    <citation type="submission" date="2016-07" db="EMBL/GenBank/DDBJ databases">
        <title>Pervasive Adenine N6-methylation of Active Genes in Fungi.</title>
        <authorList>
            <consortium name="DOE Joint Genome Institute"/>
            <person name="Mondo S.J."/>
            <person name="Dannebaum R.O."/>
            <person name="Kuo R.C."/>
            <person name="Labutti K."/>
            <person name="Haridas S."/>
            <person name="Kuo A."/>
            <person name="Salamov A."/>
            <person name="Ahrendt S.R."/>
            <person name="Lipzen A."/>
            <person name="Sullivan W."/>
            <person name="Andreopoulos W.B."/>
            <person name="Clum A."/>
            <person name="Lindquist E."/>
            <person name="Daum C."/>
            <person name="Ramamoorthy G.K."/>
            <person name="Gryganskyi A."/>
            <person name="Culley D."/>
            <person name="Magnuson J.K."/>
            <person name="James T.Y."/>
            <person name="O'Malley M.A."/>
            <person name="Stajich J.E."/>
            <person name="Spatafora J.W."/>
            <person name="Visel A."/>
            <person name="Grigoriev I.V."/>
        </authorList>
    </citation>
    <scope>NUCLEOTIDE SEQUENCE [LARGE SCALE GENOMIC DNA]</scope>
    <source>
        <strain evidence="1 2">CBS 129021</strain>
    </source>
</reference>
<dbReference type="AlphaFoldDB" id="A0A1Y2EFM0"/>
<dbReference type="EMBL" id="MCFJ01000002">
    <property type="protein sequence ID" value="ORY70378.1"/>
    <property type="molecule type" value="Genomic_DNA"/>
</dbReference>
<dbReference type="InParanoid" id="A0A1Y2EFM0"/>
<accession>A0A1Y2EFM0</accession>
<proteinExistence type="predicted"/>
<dbReference type="Proteomes" id="UP000193689">
    <property type="component" value="Unassembled WGS sequence"/>
</dbReference>
<name>A0A1Y2EFM0_9PEZI</name>
<dbReference type="RefSeq" id="XP_040720328.1">
    <property type="nucleotide sequence ID" value="XM_040853328.1"/>
</dbReference>
<keyword evidence="2" id="KW-1185">Reference proteome</keyword>
<comment type="caution">
    <text evidence="1">The sequence shown here is derived from an EMBL/GenBank/DDBJ whole genome shotgun (WGS) entry which is preliminary data.</text>
</comment>